<dbReference type="InterPro" id="IPR011010">
    <property type="entry name" value="DNA_brk_join_enz"/>
</dbReference>
<dbReference type="InterPro" id="IPR044068">
    <property type="entry name" value="CB"/>
</dbReference>
<dbReference type="PANTHER" id="PTHR30349">
    <property type="entry name" value="PHAGE INTEGRASE-RELATED"/>
    <property type="match status" value="1"/>
</dbReference>
<comment type="caution">
    <text evidence="14">The sequence shown here is derived from an EMBL/GenBank/DDBJ whole genome shotgun (WGS) entry which is preliminary data.</text>
</comment>
<keyword evidence="8 11" id="KW-0238">DNA-binding</keyword>
<evidence type="ECO:0000313" key="15">
    <source>
        <dbReference type="Proteomes" id="UP001154420"/>
    </source>
</evidence>
<dbReference type="InterPro" id="IPR010998">
    <property type="entry name" value="Integrase_recombinase_N"/>
</dbReference>
<dbReference type="GO" id="GO:0007059">
    <property type="term" value="P:chromosome segregation"/>
    <property type="evidence" value="ECO:0007669"/>
    <property type="project" value="UniProtKB-KW"/>
</dbReference>
<keyword evidence="7" id="KW-0229">DNA integration</keyword>
<dbReference type="PROSITE" id="PS51900">
    <property type="entry name" value="CB"/>
    <property type="match status" value="1"/>
</dbReference>
<evidence type="ECO:0000256" key="8">
    <source>
        <dbReference type="ARBA" id="ARBA00023125"/>
    </source>
</evidence>
<dbReference type="AlphaFoldDB" id="A0A9X5BKY9"/>
<feature type="domain" description="Tyr recombinase" evidence="12">
    <location>
        <begin position="149"/>
        <end position="322"/>
    </location>
</feature>
<keyword evidence="4" id="KW-0963">Cytoplasm</keyword>
<feature type="domain" description="Core-binding (CB)" evidence="13">
    <location>
        <begin position="46"/>
        <end position="128"/>
    </location>
</feature>
<dbReference type="GO" id="GO:0005737">
    <property type="term" value="C:cytoplasm"/>
    <property type="evidence" value="ECO:0007669"/>
    <property type="project" value="UniProtKB-SubCell"/>
</dbReference>
<dbReference type="GO" id="GO:0051301">
    <property type="term" value="P:cell division"/>
    <property type="evidence" value="ECO:0007669"/>
    <property type="project" value="UniProtKB-KW"/>
</dbReference>
<dbReference type="GO" id="GO:0015074">
    <property type="term" value="P:DNA integration"/>
    <property type="evidence" value="ECO:0007669"/>
    <property type="project" value="UniProtKB-KW"/>
</dbReference>
<evidence type="ECO:0000256" key="4">
    <source>
        <dbReference type="ARBA" id="ARBA00022490"/>
    </source>
</evidence>
<dbReference type="InterPro" id="IPR002104">
    <property type="entry name" value="Integrase_catalytic"/>
</dbReference>
<evidence type="ECO:0000313" key="14">
    <source>
        <dbReference type="EMBL" id="NBJ95639.1"/>
    </source>
</evidence>
<dbReference type="PANTHER" id="PTHR30349:SF77">
    <property type="entry name" value="TYROSINE RECOMBINASE XERC"/>
    <property type="match status" value="1"/>
</dbReference>
<dbReference type="GO" id="GO:0003677">
    <property type="term" value="F:DNA binding"/>
    <property type="evidence" value="ECO:0007669"/>
    <property type="project" value="UniProtKB-UniRule"/>
</dbReference>
<evidence type="ECO:0000256" key="2">
    <source>
        <dbReference type="ARBA" id="ARBA00004496"/>
    </source>
</evidence>
<evidence type="ECO:0000259" key="12">
    <source>
        <dbReference type="PROSITE" id="PS51898"/>
    </source>
</evidence>
<comment type="similarity">
    <text evidence="3">Belongs to the 'phage' integrase family.</text>
</comment>
<evidence type="ECO:0000256" key="6">
    <source>
        <dbReference type="ARBA" id="ARBA00022829"/>
    </source>
</evidence>
<dbReference type="RefSeq" id="WP_160562494.1">
    <property type="nucleotide sequence ID" value="NZ_QZDT01000138.1"/>
</dbReference>
<evidence type="ECO:0000256" key="3">
    <source>
        <dbReference type="ARBA" id="ARBA00008857"/>
    </source>
</evidence>
<proteinExistence type="inferred from homology"/>
<evidence type="ECO:0000259" key="13">
    <source>
        <dbReference type="PROSITE" id="PS51900"/>
    </source>
</evidence>
<keyword evidence="6" id="KW-0159">Chromosome partition</keyword>
<keyword evidence="5" id="KW-0132">Cell division</keyword>
<dbReference type="Pfam" id="PF13495">
    <property type="entry name" value="Phage_int_SAM_4"/>
    <property type="match status" value="1"/>
</dbReference>
<protein>
    <submittedName>
        <fullName evidence="14">Integrase</fullName>
    </submittedName>
</protein>
<dbReference type="EMBL" id="QZDT01000138">
    <property type="protein sequence ID" value="NBJ95639.1"/>
    <property type="molecule type" value="Genomic_DNA"/>
</dbReference>
<evidence type="ECO:0000256" key="1">
    <source>
        <dbReference type="ARBA" id="ARBA00003283"/>
    </source>
</evidence>
<organism evidence="14 15">
    <name type="scientific">Parablautia muri</name>
    <dbReference type="NCBI Taxonomy" id="2320879"/>
    <lineage>
        <taxon>Bacteria</taxon>
        <taxon>Bacillati</taxon>
        <taxon>Bacillota</taxon>
        <taxon>Clostridia</taxon>
        <taxon>Lachnospirales</taxon>
        <taxon>Lachnospiraceae</taxon>
        <taxon>Parablautia</taxon>
    </lineage>
</organism>
<evidence type="ECO:0000256" key="11">
    <source>
        <dbReference type="PROSITE-ProRule" id="PRU01248"/>
    </source>
</evidence>
<dbReference type="Proteomes" id="UP001154420">
    <property type="component" value="Unassembled WGS sequence"/>
</dbReference>
<dbReference type="Gene3D" id="1.10.150.130">
    <property type="match status" value="1"/>
</dbReference>
<comment type="subcellular location">
    <subcellularLocation>
        <location evidence="2">Cytoplasm</location>
    </subcellularLocation>
</comment>
<dbReference type="NCBIfam" id="NF040815">
    <property type="entry name" value="recomb_XerA_Arch"/>
    <property type="match status" value="1"/>
</dbReference>
<evidence type="ECO:0000256" key="9">
    <source>
        <dbReference type="ARBA" id="ARBA00023172"/>
    </source>
</evidence>
<dbReference type="InterPro" id="IPR013762">
    <property type="entry name" value="Integrase-like_cat_sf"/>
</dbReference>
<gene>
    <name evidence="14" type="ORF">D5281_24830</name>
</gene>
<name>A0A9X5BKY9_9FIRM</name>
<dbReference type="InterPro" id="IPR050090">
    <property type="entry name" value="Tyrosine_recombinase_XerCD"/>
</dbReference>
<reference evidence="14" key="1">
    <citation type="submission" date="2018-09" db="EMBL/GenBank/DDBJ databases">
        <title>Murine metabolic-syndrome-specific gut microbial biobank.</title>
        <authorList>
            <person name="Liu C."/>
        </authorList>
    </citation>
    <scope>NUCLEOTIDE SEQUENCE</scope>
    <source>
        <strain evidence="14">D42-62</strain>
    </source>
</reference>
<dbReference type="Gene3D" id="1.10.443.10">
    <property type="entry name" value="Intergrase catalytic core"/>
    <property type="match status" value="1"/>
</dbReference>
<dbReference type="SUPFAM" id="SSF56349">
    <property type="entry name" value="DNA breaking-rejoining enzymes"/>
    <property type="match status" value="1"/>
</dbReference>
<comment type="function">
    <text evidence="1">Site-specific tyrosine recombinase, which acts by catalyzing the cutting and rejoining of the recombining DNA molecules.</text>
</comment>
<evidence type="ECO:0000256" key="5">
    <source>
        <dbReference type="ARBA" id="ARBA00022618"/>
    </source>
</evidence>
<dbReference type="GO" id="GO:0006310">
    <property type="term" value="P:DNA recombination"/>
    <property type="evidence" value="ECO:0007669"/>
    <property type="project" value="UniProtKB-KW"/>
</dbReference>
<keyword evidence="15" id="KW-1185">Reference proteome</keyword>
<accession>A0A9X5BKY9</accession>
<evidence type="ECO:0000256" key="10">
    <source>
        <dbReference type="ARBA" id="ARBA00023306"/>
    </source>
</evidence>
<evidence type="ECO:0000256" key="7">
    <source>
        <dbReference type="ARBA" id="ARBA00022908"/>
    </source>
</evidence>
<dbReference type="OrthoDB" id="9801717at2"/>
<dbReference type="PROSITE" id="PS51898">
    <property type="entry name" value="TYR_RECOMBINASE"/>
    <property type="match status" value="1"/>
</dbReference>
<keyword evidence="10" id="KW-0131">Cell cycle</keyword>
<keyword evidence="9" id="KW-0233">DNA recombination</keyword>
<dbReference type="Pfam" id="PF00589">
    <property type="entry name" value="Phage_integrase"/>
    <property type="match status" value="1"/>
</dbReference>
<sequence>MVEQVISKVLMEMMGKGIDELKAVLYCVLSGYDISEKSTELQSVDESWKEELGAFLVRKRVEGRSDGTIEQYNLHLSRMLRYINKPAKEITESDLFMYISMYKKQRNVSSVYLDNIRLVFSSFFGWLNNKGYIAKNPAAGLDPIKAEKRIKKPLSDTELETLRRKCVIKRDIALIEFLYSTGVRASELIALNRQDIDFNSMDAVVYGKGAKERETYLNAAACMHLKEYLNTRTDGNEALFVSLKAPHDRLTVSGVEEILRRLGKATGIEKVHPHRFRRTMATNILNKGMPIEEVKEILGHAKLDTTLIYCQVNKENVKHHHRKYMSA</sequence>
<dbReference type="InterPro" id="IPR004107">
    <property type="entry name" value="Integrase_SAM-like_N"/>
</dbReference>